<dbReference type="InterPro" id="IPR016292">
    <property type="entry name" value="Epoxide_hydrolase"/>
</dbReference>
<dbReference type="PANTHER" id="PTHR21661">
    <property type="entry name" value="EPOXIDE HYDROLASE 1-RELATED"/>
    <property type="match status" value="1"/>
</dbReference>
<dbReference type="Proteomes" id="UP000070328">
    <property type="component" value="Unassembled WGS sequence"/>
</dbReference>
<accession>A0A135SMQ3</accession>
<reference evidence="4 5" key="1">
    <citation type="submission" date="2014-02" db="EMBL/GenBank/DDBJ databases">
        <title>The genome sequence of Colletotrichum simmondsii CBS122122.</title>
        <authorList>
            <person name="Baroncelli R."/>
            <person name="Thon M.R."/>
        </authorList>
    </citation>
    <scope>NUCLEOTIDE SEQUENCE [LARGE SCALE GENOMIC DNA]</scope>
    <source>
        <strain evidence="4 5">CBS122122</strain>
    </source>
</reference>
<dbReference type="GO" id="GO:0004301">
    <property type="term" value="F:epoxide hydrolase activity"/>
    <property type="evidence" value="ECO:0007669"/>
    <property type="project" value="TreeGrafter"/>
</dbReference>
<feature type="domain" description="Epoxide hydrolase N-terminal" evidence="3">
    <location>
        <begin position="59"/>
        <end position="171"/>
    </location>
</feature>
<dbReference type="OrthoDB" id="7130006at2759"/>
<dbReference type="PANTHER" id="PTHR21661:SF39">
    <property type="entry name" value="HYDROLASE, PUTATIVE (AFU_ORTHOLOGUE AFUA_3G08960)-RELATED"/>
    <property type="match status" value="1"/>
</dbReference>
<dbReference type="InterPro" id="IPR000639">
    <property type="entry name" value="Epox_hydrolase-like"/>
</dbReference>
<comment type="caution">
    <text evidence="4">The sequence shown here is derived from an EMBL/GenBank/DDBJ whole genome shotgun (WGS) entry which is preliminary data.</text>
</comment>
<dbReference type="PRINTS" id="PR00412">
    <property type="entry name" value="EPOXHYDRLASE"/>
</dbReference>
<keyword evidence="5" id="KW-1185">Reference proteome</keyword>
<evidence type="ECO:0000256" key="2">
    <source>
        <dbReference type="ARBA" id="ARBA00022801"/>
    </source>
</evidence>
<evidence type="ECO:0000313" key="5">
    <source>
        <dbReference type="Proteomes" id="UP000070328"/>
    </source>
</evidence>
<dbReference type="PIRSF" id="PIRSF001112">
    <property type="entry name" value="Epoxide_hydrolase"/>
    <property type="match status" value="1"/>
</dbReference>
<evidence type="ECO:0000259" key="3">
    <source>
        <dbReference type="Pfam" id="PF06441"/>
    </source>
</evidence>
<dbReference type="Gene3D" id="3.40.50.1820">
    <property type="entry name" value="alpha/beta hydrolase"/>
    <property type="match status" value="1"/>
</dbReference>
<dbReference type="AlphaFoldDB" id="A0A135SMQ3"/>
<keyword evidence="2" id="KW-0378">Hydrolase</keyword>
<proteinExistence type="inferred from homology"/>
<dbReference type="EMBL" id="JFBX01000510">
    <property type="protein sequence ID" value="KXH37155.1"/>
    <property type="molecule type" value="Genomic_DNA"/>
</dbReference>
<gene>
    <name evidence="4" type="ORF">CSIM01_00217</name>
</gene>
<protein>
    <recommendedName>
        <fullName evidence="3">Epoxide hydrolase N-terminal domain-containing protein</fullName>
    </recommendedName>
</protein>
<dbReference type="GO" id="GO:0097176">
    <property type="term" value="P:epoxide metabolic process"/>
    <property type="evidence" value="ECO:0007669"/>
    <property type="project" value="TreeGrafter"/>
</dbReference>
<evidence type="ECO:0000313" key="4">
    <source>
        <dbReference type="EMBL" id="KXH37155.1"/>
    </source>
</evidence>
<comment type="similarity">
    <text evidence="1">Belongs to the peptidase S33 family.</text>
</comment>
<dbReference type="SUPFAM" id="SSF53474">
    <property type="entry name" value="alpha/beta-Hydrolases"/>
    <property type="match status" value="1"/>
</dbReference>
<dbReference type="InterPro" id="IPR029058">
    <property type="entry name" value="AB_hydrolase_fold"/>
</dbReference>
<sequence length="448" mass="50279">MGASHRIEYAFGGMIHTLSGSAYWCVSPWADPAQGPWLTMASLPFSARPYEVPASANLTPTSISIPDAEIDSLKTLLKLTPIPKPNRFNSRDDGSFGLHRDVLSGLIEYWENDYDWKKWESTLNTIPQFNMDVTDDDSKTYKINFFALFSKNPSAVPILFLHSWPGSVVEYLPILRKLQSQYDPESLPYHVIVPHHVGFPFSDAPPLDKDFSHLDNARLMSKMMHALGFDKSGYIASGGDLGGWSAPVIANLDPACKLVHMSMLNVSPPAGEDVEAGMEAGRYTPDEVAAFARMAEFAKTGTAFIQLDGTKPASAGYIIGSNPVALLAWIGDKMFKWSDKTPDRDLIITNLALYWFTGCFPTSVYIHRVVFENVELMMNGWKTLKVPLGYSAFKYELVTAPERWIKQTDQVSWYRMHERGGHFVALEEPETLWKDVEDFIGKFWPTTL</sequence>
<dbReference type="Pfam" id="PF06441">
    <property type="entry name" value="EHN"/>
    <property type="match status" value="1"/>
</dbReference>
<name>A0A135SMQ3_9PEZI</name>
<dbReference type="InterPro" id="IPR010497">
    <property type="entry name" value="Epoxide_hydro_N"/>
</dbReference>
<evidence type="ECO:0000256" key="1">
    <source>
        <dbReference type="ARBA" id="ARBA00010088"/>
    </source>
</evidence>
<organism evidence="4 5">
    <name type="scientific">Colletotrichum simmondsii</name>
    <dbReference type="NCBI Taxonomy" id="703756"/>
    <lineage>
        <taxon>Eukaryota</taxon>
        <taxon>Fungi</taxon>
        <taxon>Dikarya</taxon>
        <taxon>Ascomycota</taxon>
        <taxon>Pezizomycotina</taxon>
        <taxon>Sordariomycetes</taxon>
        <taxon>Hypocreomycetidae</taxon>
        <taxon>Glomerellales</taxon>
        <taxon>Glomerellaceae</taxon>
        <taxon>Colletotrichum</taxon>
        <taxon>Colletotrichum acutatum species complex</taxon>
    </lineage>
</organism>